<reference evidence="1 2" key="1">
    <citation type="submission" date="2024-05" db="EMBL/GenBank/DDBJ databases">
        <title>The nuclear and mitochondrial genome assemblies of Tetragonisca angustula (Apidae: Meliponini), a tiny yet remarkable pollinator in the Neotropics.</title>
        <authorList>
            <person name="Ferrari R."/>
            <person name="Ricardo P.C."/>
            <person name="Dias F.C."/>
            <person name="Araujo N.S."/>
            <person name="Soares D.O."/>
            <person name="Zhou Q.-S."/>
            <person name="Zhu C.-D."/>
            <person name="Coutinho L."/>
            <person name="Airas M.C."/>
            <person name="Batista T.M."/>
        </authorList>
    </citation>
    <scope>NUCLEOTIDE SEQUENCE [LARGE SCALE GENOMIC DNA]</scope>
    <source>
        <strain evidence="1">ASF017062</strain>
        <tissue evidence="1">Abdomen</tissue>
    </source>
</reference>
<keyword evidence="2" id="KW-1185">Reference proteome</keyword>
<accession>A0AAW0ZNL4</accession>
<evidence type="ECO:0000313" key="2">
    <source>
        <dbReference type="Proteomes" id="UP001432146"/>
    </source>
</evidence>
<dbReference type="Proteomes" id="UP001432146">
    <property type="component" value="Unassembled WGS sequence"/>
</dbReference>
<dbReference type="EMBL" id="JAWNGG020000169">
    <property type="protein sequence ID" value="KAK9298718.1"/>
    <property type="molecule type" value="Genomic_DNA"/>
</dbReference>
<sequence>MSVNIENAMTRVSAVTYFEGIISSLRIRPIYYVGIVSEDCARYPAMSQLCLLSRRYRSWIANYSLWRKLELWQAERSLRNEAFAKYKGFLPGASYYAGNRPIAINVANTDHGMCDVTARRLNYK</sequence>
<organism evidence="1 2">
    <name type="scientific">Tetragonisca angustula</name>
    <dbReference type="NCBI Taxonomy" id="166442"/>
    <lineage>
        <taxon>Eukaryota</taxon>
        <taxon>Metazoa</taxon>
        <taxon>Ecdysozoa</taxon>
        <taxon>Arthropoda</taxon>
        <taxon>Hexapoda</taxon>
        <taxon>Insecta</taxon>
        <taxon>Pterygota</taxon>
        <taxon>Neoptera</taxon>
        <taxon>Endopterygota</taxon>
        <taxon>Hymenoptera</taxon>
        <taxon>Apocrita</taxon>
        <taxon>Aculeata</taxon>
        <taxon>Apoidea</taxon>
        <taxon>Anthophila</taxon>
        <taxon>Apidae</taxon>
        <taxon>Tetragonisca</taxon>
    </lineage>
</organism>
<comment type="caution">
    <text evidence="1">The sequence shown here is derived from an EMBL/GenBank/DDBJ whole genome shotgun (WGS) entry which is preliminary data.</text>
</comment>
<name>A0AAW0ZNL4_9HYME</name>
<proteinExistence type="predicted"/>
<protein>
    <submittedName>
        <fullName evidence="1">Uncharacterized protein</fullName>
    </submittedName>
</protein>
<dbReference type="AlphaFoldDB" id="A0AAW0ZNL4"/>
<gene>
    <name evidence="1" type="ORF">QLX08_008081</name>
</gene>
<evidence type="ECO:0000313" key="1">
    <source>
        <dbReference type="EMBL" id="KAK9298718.1"/>
    </source>
</evidence>